<feature type="domain" description="Sushi" evidence="18">
    <location>
        <begin position="1058"/>
        <end position="1118"/>
    </location>
</feature>
<dbReference type="InterPro" id="IPR011641">
    <property type="entry name" value="Tyr-kin_ephrin_A/B_rcpt-like"/>
</dbReference>
<dbReference type="Gene3D" id="2.60.120.290">
    <property type="entry name" value="Spermadhesin, CUB domain"/>
    <property type="match status" value="2"/>
</dbReference>
<dbReference type="FunFam" id="2.10.50.10:FF:000018">
    <property type="entry name" value="Sushi, von Willebrand factor type A, EGF and pentraxin domain-containing 1"/>
    <property type="match status" value="1"/>
</dbReference>
<feature type="domain" description="HYR" evidence="17">
    <location>
        <begin position="3183"/>
        <end position="3266"/>
    </location>
</feature>
<keyword evidence="10" id="KW-0325">Glycoprotein</keyword>
<dbReference type="PANTHER" id="PTHR12916">
    <property type="entry name" value="CYTOCHROME C OXIDASE POLYPEPTIDE VIC-2"/>
    <property type="match status" value="1"/>
</dbReference>
<feature type="region of interest" description="Disordered" evidence="12">
    <location>
        <begin position="2926"/>
        <end position="2970"/>
    </location>
</feature>
<keyword evidence="4 13" id="KW-0812">Transmembrane</keyword>
<dbReference type="SMART" id="SM00181">
    <property type="entry name" value="EGF"/>
    <property type="match status" value="20"/>
</dbReference>
<feature type="domain" description="F5/8 type C" evidence="15">
    <location>
        <begin position="1339"/>
        <end position="1493"/>
    </location>
</feature>
<evidence type="ECO:0000313" key="19">
    <source>
        <dbReference type="EMBL" id="CAA3006472.1"/>
    </source>
</evidence>
<dbReference type="Pfam" id="PF07645">
    <property type="entry name" value="EGF_CA"/>
    <property type="match status" value="2"/>
</dbReference>
<feature type="disulfide bond" evidence="11">
    <location>
        <begin position="2323"/>
        <end position="2340"/>
    </location>
</feature>
<dbReference type="PROSITE" id="PS01186">
    <property type="entry name" value="EGF_2"/>
    <property type="match status" value="11"/>
</dbReference>
<keyword evidence="2" id="KW-0217">Developmental protein</keyword>
<dbReference type="GO" id="GO:0007219">
    <property type="term" value="P:Notch signaling pathway"/>
    <property type="evidence" value="ECO:0007669"/>
    <property type="project" value="TreeGrafter"/>
</dbReference>
<feature type="domain" description="EGF-like" evidence="16">
    <location>
        <begin position="2407"/>
        <end position="2443"/>
    </location>
</feature>
<dbReference type="InterPro" id="IPR003410">
    <property type="entry name" value="HYR_dom"/>
</dbReference>
<dbReference type="InterPro" id="IPR001881">
    <property type="entry name" value="EGF-like_Ca-bd_dom"/>
</dbReference>
<feature type="domain" description="EGF-like" evidence="16">
    <location>
        <begin position="2783"/>
        <end position="2825"/>
    </location>
</feature>
<feature type="region of interest" description="Disordered" evidence="12">
    <location>
        <begin position="3426"/>
        <end position="3479"/>
    </location>
</feature>
<dbReference type="FunFam" id="2.10.25.10:FF:000173">
    <property type="entry name" value="Neurogenic locus notch protein 2"/>
    <property type="match status" value="1"/>
</dbReference>
<dbReference type="InterPro" id="IPR035914">
    <property type="entry name" value="Sperma_CUB_dom_sf"/>
</dbReference>
<dbReference type="PROSITE" id="PS00022">
    <property type="entry name" value="EGF_1"/>
    <property type="match status" value="13"/>
</dbReference>
<dbReference type="PROSITE" id="PS50825">
    <property type="entry name" value="HYR"/>
    <property type="match status" value="2"/>
</dbReference>
<dbReference type="SMART" id="SM00231">
    <property type="entry name" value="FA58C"/>
    <property type="match status" value="2"/>
</dbReference>
<feature type="region of interest" description="Disordered" evidence="12">
    <location>
        <begin position="1979"/>
        <end position="2016"/>
    </location>
</feature>
<feature type="compositionally biased region" description="Low complexity" evidence="12">
    <location>
        <begin position="4043"/>
        <end position="4055"/>
    </location>
</feature>
<evidence type="ECO:0000256" key="6">
    <source>
        <dbReference type="ARBA" id="ARBA00022737"/>
    </source>
</evidence>
<dbReference type="PROSITE" id="PS01180">
    <property type="entry name" value="CUB"/>
    <property type="match status" value="2"/>
</dbReference>
<feature type="compositionally biased region" description="Low complexity" evidence="12">
    <location>
        <begin position="2932"/>
        <end position="2948"/>
    </location>
</feature>
<dbReference type="GO" id="GO:0016020">
    <property type="term" value="C:membrane"/>
    <property type="evidence" value="ECO:0007669"/>
    <property type="project" value="UniProtKB-SubCell"/>
</dbReference>
<feature type="domain" description="EGF-like" evidence="16">
    <location>
        <begin position="2827"/>
        <end position="2863"/>
    </location>
</feature>
<dbReference type="SUPFAM" id="SSF49854">
    <property type="entry name" value="Spermadhesin, CUB domain"/>
    <property type="match status" value="2"/>
</dbReference>
<keyword evidence="3 11" id="KW-0245">EGF-like domain</keyword>
<feature type="domain" description="EGF-like" evidence="16">
    <location>
        <begin position="2705"/>
        <end position="2742"/>
    </location>
</feature>
<evidence type="ECO:0000313" key="20">
    <source>
        <dbReference type="Proteomes" id="UP000594638"/>
    </source>
</evidence>
<feature type="region of interest" description="Disordered" evidence="12">
    <location>
        <begin position="730"/>
        <end position="754"/>
    </location>
</feature>
<evidence type="ECO:0000256" key="13">
    <source>
        <dbReference type="SAM" id="Phobius"/>
    </source>
</evidence>
<feature type="domain" description="EGF-like" evidence="16">
    <location>
        <begin position="2368"/>
        <end position="2405"/>
    </location>
</feature>
<evidence type="ECO:0000256" key="10">
    <source>
        <dbReference type="ARBA" id="ARBA00023180"/>
    </source>
</evidence>
<feature type="disulfide bond" evidence="11">
    <location>
        <begin position="2636"/>
        <end position="2653"/>
    </location>
</feature>
<protein>
    <submittedName>
        <fullName evidence="19">Sushi, von Willebrand factor type A, EGF and pentraxin domain-containing 1 isoform X1</fullName>
    </submittedName>
</protein>
<evidence type="ECO:0000256" key="5">
    <source>
        <dbReference type="ARBA" id="ARBA00022729"/>
    </source>
</evidence>
<dbReference type="InterPro" id="IPR013032">
    <property type="entry name" value="EGF-like_CS"/>
</dbReference>
<dbReference type="Pfam" id="PF00431">
    <property type="entry name" value="CUB"/>
    <property type="match status" value="1"/>
</dbReference>
<dbReference type="SUPFAM" id="SSF57535">
    <property type="entry name" value="Complement control module/SCR domain"/>
    <property type="match status" value="4"/>
</dbReference>
<dbReference type="GO" id="GO:0005509">
    <property type="term" value="F:calcium ion binding"/>
    <property type="evidence" value="ECO:0007669"/>
    <property type="project" value="InterPro"/>
</dbReference>
<dbReference type="InterPro" id="IPR000859">
    <property type="entry name" value="CUB_dom"/>
</dbReference>
<feature type="domain" description="EGF-like" evidence="16">
    <location>
        <begin position="2667"/>
        <end position="2703"/>
    </location>
</feature>
<feature type="disulfide bond" evidence="11">
    <location>
        <begin position="2232"/>
        <end position="2242"/>
    </location>
</feature>
<dbReference type="InterPro" id="IPR009030">
    <property type="entry name" value="Growth_fac_rcpt_cys_sf"/>
</dbReference>
<feature type="domain" description="EGF-like" evidence="16">
    <location>
        <begin position="2744"/>
        <end position="2781"/>
    </location>
</feature>
<feature type="compositionally biased region" description="Basic and acidic residues" evidence="12">
    <location>
        <begin position="73"/>
        <end position="89"/>
    </location>
</feature>
<feature type="region of interest" description="Disordered" evidence="12">
    <location>
        <begin position="47"/>
        <end position="147"/>
    </location>
</feature>
<name>A0A8S0TNU7_OLEEU</name>
<dbReference type="SUPFAM" id="SSF49785">
    <property type="entry name" value="Galactose-binding domain-like"/>
    <property type="match status" value="2"/>
</dbReference>
<dbReference type="Pfam" id="PF00008">
    <property type="entry name" value="EGF"/>
    <property type="match status" value="7"/>
</dbReference>
<dbReference type="Gene3D" id="2.60.120.200">
    <property type="match status" value="1"/>
</dbReference>
<feature type="disulfide bond" evidence="11">
    <location>
        <begin position="2433"/>
        <end position="2442"/>
    </location>
</feature>
<dbReference type="Pfam" id="PF12661">
    <property type="entry name" value="hEGF"/>
    <property type="match status" value="2"/>
</dbReference>
<dbReference type="EMBL" id="CACTIH010007260">
    <property type="protein sequence ID" value="CAA3006472.1"/>
    <property type="molecule type" value="Genomic_DNA"/>
</dbReference>
<feature type="disulfide bond" evidence="11">
    <location>
        <begin position="2342"/>
        <end position="2351"/>
    </location>
</feature>
<feature type="compositionally biased region" description="Low complexity" evidence="12">
    <location>
        <begin position="3385"/>
        <end position="3405"/>
    </location>
</feature>
<feature type="disulfide bond" evidence="11">
    <location>
        <begin position="2291"/>
        <end position="2300"/>
    </location>
</feature>
<feature type="domain" description="Sushi" evidence="18">
    <location>
        <begin position="487"/>
        <end position="554"/>
    </location>
</feature>
<evidence type="ECO:0000256" key="7">
    <source>
        <dbReference type="ARBA" id="ARBA00022989"/>
    </source>
</evidence>
<dbReference type="Pfam" id="PF00084">
    <property type="entry name" value="Sushi"/>
    <property type="match status" value="4"/>
</dbReference>
<evidence type="ECO:0000256" key="2">
    <source>
        <dbReference type="ARBA" id="ARBA00022473"/>
    </source>
</evidence>
<dbReference type="CDD" id="cd00041">
    <property type="entry name" value="CUB"/>
    <property type="match status" value="1"/>
</dbReference>
<dbReference type="Gene3D" id="2.60.120.260">
    <property type="entry name" value="Galactose-binding domain-like"/>
    <property type="match status" value="2"/>
</dbReference>
<dbReference type="PANTHER" id="PTHR12916:SF4">
    <property type="entry name" value="UNINFLATABLE, ISOFORM C"/>
    <property type="match status" value="1"/>
</dbReference>
<dbReference type="InterPro" id="IPR018097">
    <property type="entry name" value="EGF_Ca-bd_CS"/>
</dbReference>
<feature type="disulfide bond" evidence="11">
    <location>
        <begin position="3849"/>
        <end position="3858"/>
    </location>
</feature>
<feature type="region of interest" description="Disordered" evidence="12">
    <location>
        <begin position="359"/>
        <end position="378"/>
    </location>
</feature>
<dbReference type="SMART" id="SM00179">
    <property type="entry name" value="EGF_CA"/>
    <property type="match status" value="13"/>
</dbReference>
<evidence type="ECO:0000259" key="15">
    <source>
        <dbReference type="PROSITE" id="PS50022"/>
    </source>
</evidence>
<feature type="disulfide bond" evidence="11">
    <location>
        <begin position="2815"/>
        <end position="2824"/>
    </location>
</feature>
<feature type="domain" description="EGF-like" evidence="16">
    <location>
        <begin position="2228"/>
        <end position="2263"/>
    </location>
</feature>
<feature type="disulfide bond" evidence="11">
    <location>
        <begin position="2471"/>
        <end position="2480"/>
    </location>
</feature>
<feature type="transmembrane region" description="Helical" evidence="13">
    <location>
        <begin position="3864"/>
        <end position="3889"/>
    </location>
</feature>
<feature type="domain" description="CUB" evidence="14">
    <location>
        <begin position="199"/>
        <end position="318"/>
    </location>
</feature>
<feature type="domain" description="EGF-like" evidence="16">
    <location>
        <begin position="2265"/>
        <end position="2301"/>
    </location>
</feature>
<feature type="domain" description="EGF-like" evidence="16">
    <location>
        <begin position="2627"/>
        <end position="2665"/>
    </location>
</feature>
<keyword evidence="6" id="KW-0677">Repeat</keyword>
<feature type="disulfide bond" evidence="11">
    <location>
        <begin position="2693"/>
        <end position="2702"/>
    </location>
</feature>
<keyword evidence="9 11" id="KW-1015">Disulfide bond</keyword>
<sequence length="4127" mass="445051">MAAGRESAFQCCPQRVVFFPRKFASSQPPRRLCRLCRAPIDGKSLLLRPAGRQPVDPPRSLAFCHSLTPGTDRPTDRPTERRTRVERPKAPAHRQFKATTRRRVRENCPRRPSGLAISSRGGRARPARAAHRARPNHAPPHENNRPAIVLPSGDHNSLAGSFLEKSDPPKAGIGQMQISSEAFNLCPRRVGLVDEARRCRHNHLFAHNSAQLITSPFYPDQYPGAIECVYRLVAPAGKLIQLELIELDLAPGRDFLIVRDGAQSADALLVSLTGQLKQNEPSRHLISTSNKLYVYFKTEHSAQHEERRRGFAIRFRTGCDLNVVAANGTLTSPAYQVGRYASNQQCVLRLSRPDLQSAGGAASQLAATTTPTTTQDQQQQVAQATTTTSGRGLTLRFDDFDLGPDDQLLAYDGHEPVAGQRIQPVRQSSVLGAKSSNSFAESALLSAPSGRMTLVFSSSALPGVGGSGRGALAAAGPNRGFKATFSADCPPLKLGRGVIVAQGQQVALAGARFGQQLTYTCPRGQEFSNGQLKLHNECLMGGRWTMSRVPNCQERYCGPVPQIDNGFAINATGVTFNQTATYRCYNGFALASGRQTETVTCLESGTWGKLPECYSTSCPPLREVPNSRQLVLAGSGQTRSYGTVLRFECEPGYQRVGVPSLLCTSSGTWSSQPPECVRAQCKEVPQVENGQLVELDSQASSKQAGGTPVAAGRKFFFQDEARVQCHRGYKLELPPSSPTTTNANSSTQSTNQQQVERALSLGVIRCGAGRSFEQVPRCVDIDECQLATTCDLATTSCRNLPGGYSCDCKAGFSSNFECKTTSDLGLTSGHLPDSSIRVSSSAPGFDKNNIRLFKSGWCGASQLPGDNQVRVDLQTVTIIRGLRIQPVNLSPATGLGSAATTSQQQQQQPVQAFPSLLRLRYANNLTDTFKDYQDATKRAVQFRLNNLNSAGIFHVNLPVPIEARYLELVIVEFQNSPCMRIELTGCVRQSCLDVNECLENNGGCSHRCLNSPGSFACACERGHDLFTSNGTHGFFIPPEETGTRDGDLLRLNKTCVPKRCPSVSEPANGQLLTTRRLFHFGDSVRFKCNFGFVMSASSPILSCSANGQWNGTEPECHQARCKPLSNDRAQGLVARFEPLSSPASGRVASSDQDATAQQQQQQIMSTNDGQLPFLSNMTVYCKEPGRMLRPTASANFRQCVYNIRNDTGRGDYWFSGTSPACPRVDCGVPAPTSGALPYQYSDTKFGSSFFFGCEDTYNLAGSAESRSSGNVVTCKADGTWDFGDLRCEGPVCQDPGRAPDGEQLATSYEPGSQVRFKCKRPGFVPYSSDPLECTRNADCRVIRPLGLASGLLPDRAINASSYRDNYEPSKVRLGSSTGWCARMSEMPYLTVDLGRPHKIKALLLKGVVTVDVVGRPLEVRVFYKKPGQQEVSVIYPNFNLSTAVDLLQQQLGLANYGELSVIQLPNAIVAQTIGVNIVRSIRNPCMRMEILGCDDLGRDVILGYDQPAPVCVDQEPPQFVACPEQPVQVQRGAYGELLPVNFTIPQAFDNSGLVARLEVRPRGFRPGQFVFHDQQVHYIASDNDGNVAICSVNITVPDVTPPRLACPPSLTQFLDLPPLSNSQTPMSSEAITSSQLFDFNALAREKVRASDDSGPVYLDVVPSSASISVDSFENVTVFARDRHNNTAQCSFQVRLRAPTCSRFSLEPPANGQLECLPKTELATGSISSTLFQCVATCNEGYRFLDGRRAHTYECDNNAQVAPRIQDCVPSQEEESSYNVLATVNYKLVWGSPTSQAQIANSPETLVECMTNYTEYVRQYAPELQKILTNRCSVLNGEMNVEFLNIRSYLRQISREKQEELVAIQYEMRIDSKVKKGPIFKLCGQTVRQTFNLGLPASAIIGPLKNLSLASLAGGSPMSANEEAPPSPPPSSAAAAAGDSALALGAGSICPTLIAVSSSAQAGYKCAPGLILTNQSVQATGSTSSRSGDSSGASSDSIELGAGSDSQDSNGEPPEMEVPICLQCPAGTYSQPEAAGQQLPKANSPVGAPQCKLCPRGFYQDQTAQAECKQCPELTFTLSEGAKSPSECQPVCAFGHYSETGLAPCQECPVDTFSAGPNNPQVAAGYTECQRCPPTRPHTYAPGSASPSECRAKCQPGSYSDTGLEPCSPCPTNFYQSNEGATKCDECGMSNRTLKVGASSADQCVPSSCMPTLNPTSQGPCLPESDEAQRGRCFAGCQQNGVCTIQLHEPQCHCPSGFTGKFCEIEINECSAEPCYNGGTCLDLKQGYKCKCPPGFTGLQCQIEQSQDCSPKSATQGVGGESSCPERSMCQDLPGPNNFTCLCRTGYTGPQCNITVNPCEVMNSPAVGDTPQQQQAPCLNQAQCVPLKQGRHKCLCPPGWTGARCEINVDDCAEEPCLMGAKCTDLVNDYHCECPPGFTGKRCHEKVDQCAGEPCGPNGVCVDRLFSFECICHPGWRGERCNSTLDACASSPCLNNGECVSSLSWPISSGSLANQQGAVAGQTHRAILERLAAAGENQQQQQELKKNQLPSQPATPASASLLAELARLEQATNFKCLCDPRFTGARCQHDVDSCETNKCEHGGTCLDTPDGFECKCKPGFVGLNCEVQVRECASEPCSAPGTLECQDLPNAHKCVCRPGYTGDRCDVEVNECDQEPCQNGATCQDKVNDYQCVCPPGWQGKDCDQDVSRCSAQEPCLNNAKCVDLFEDYFCVCPSGTDGKRCQTSPRRCIGEPCQNSGQCHDFGSGLNCTCSHPKYSGAGCQYLHEPCGSELAAAATCKNGATCLDLGNQEYRCECPPGWMGRHCDQDAPDCGPHSCPPNAQCIDLTNKFYCKCPFDMTGEDCRKPINVDYDLNFNSVAKSSSASQAVPFEFGLLQQQPASPAPVRALSIGVWVQFSGNQVHLLEGGNSPATAASQPRSASGAARSAANAKRHHQQVPGGQPQQQQQVPGEQVDLSTGVFLTLYSSESPHRAVRKRELAKFDHAGVSVSFLPNQTAEFLPYLSNVPINDGQWHYLALVWDGPSGNLSLITDAAVAATRTSYARDESLETYAKFGYLNLGAELSQDDSNRALEGSGFFGRLSRVNVWSKALDINSEIPKQFRSCKAGGGGANGQQQQQVARERLLSQWAHFDLIQGHVERDQPGQCGQRVCPVGLTGDECAILQQDKRAPQVLLCPPDMWVITANASTSIEWDEPHFIDDLAKPVAVAEQNNLKPGAMFAHGVYDLSYLAVDESGNTARCDFQIRVLKDFCPIPLAPVNGRANCKAWGPNGRFRTCSIECNEGFEFSQPVSQHYVCGAEGFWRPTSDPQRELVFPACTPRHSAQRIYKMSVNFPSSAICSESGKRILNSRIAENLLRIDQSWKLCSSGPSGGSSSSGVSSRTGGSASDDGRGKCENLRVNVKCTKQTPLGPLTGVGQTGGGSGPLSSSTSAFYASPTQVGKRARRWSGSGEPGQDSAGAKPQEDVYVVEVSFPANADPISNANSPKSGKRNITDILREAIFKESILDVHQTLPNVQPDITSLELSNEYACEPGTVVVGSSCVECAPGTFYEDSSRACNECPTGSYQDETRSTQCKSCPQINGKLGVTAQVGARSADQCKERCAPGKFYDDQAALCRSCGYGFFQPLEGSFACQPCGQGLTTRSLEASSRHECRPECDPGQQLSPQGACEPCPLGSFRSRGRPACEQCPSGYTTETVGSSERRQCNLLLCPAGHYLNVTSDRCQECPRGFYQAQEQRDTSCLSCPQDTTTELEGATSLENCTNPCFINGQSQMCQANSYCVFSKEAQNYTCECKPKYRMDELEQCVYVCDDFCLNGGSCSANNEQNRPRCDCPPSFYGERCERKSEFIYIASAIGVGLAVILFIVLLLWMICVRTSTSSSSSSMSHLAVSSSSHHHHHPTKQALQSLAASQLDFATLAAAAAAVNGGGAQGPPPPPLGPNGAGTLPHPPPVGGGFYYGNNGYAESLAPSHQSAYAHYYDDEDDDAAEAAWAAAAAAAAAANGDVPNFYQEAFLAQNQKEQIQNQNNQNLTSQQQQQQQKGNYETPGSEHLMDLTGPLNNHHQPQAVMQSQAGQTQGGHIANKDELYDRLKRHLYTGQKGDTTDSGGEEAH</sequence>
<dbReference type="InterPro" id="IPR008979">
    <property type="entry name" value="Galactose-bd-like_sf"/>
</dbReference>
<dbReference type="Pfam" id="PF02494">
    <property type="entry name" value="HYR"/>
    <property type="match status" value="2"/>
</dbReference>
<keyword evidence="20" id="KW-1185">Reference proteome</keyword>
<dbReference type="Gene3D" id="2.10.70.10">
    <property type="entry name" value="Complement Module, domain 1"/>
    <property type="match status" value="4"/>
</dbReference>
<reference evidence="19 20" key="1">
    <citation type="submission" date="2019-12" db="EMBL/GenBank/DDBJ databases">
        <authorList>
            <person name="Alioto T."/>
            <person name="Alioto T."/>
            <person name="Gomez Garrido J."/>
        </authorList>
    </citation>
    <scope>NUCLEOTIDE SEQUENCE [LARGE SCALE GENOMIC DNA]</scope>
</reference>
<feature type="domain" description="EGF-like" evidence="16">
    <location>
        <begin position="2445"/>
        <end position="2481"/>
    </location>
</feature>
<feature type="region of interest" description="Disordered" evidence="12">
    <location>
        <begin position="1140"/>
        <end position="1159"/>
    </location>
</feature>
<dbReference type="SMART" id="SM01411">
    <property type="entry name" value="Ephrin_rec_like"/>
    <property type="match status" value="7"/>
</dbReference>
<dbReference type="SMART" id="SM00032">
    <property type="entry name" value="CCP"/>
    <property type="match status" value="7"/>
</dbReference>
<dbReference type="SUPFAM" id="SSF57196">
    <property type="entry name" value="EGF/Laminin"/>
    <property type="match status" value="10"/>
</dbReference>
<keyword evidence="5" id="KW-0732">Signal</keyword>
<feature type="domain" description="Sushi" evidence="18">
    <location>
        <begin position="3267"/>
        <end position="3337"/>
    </location>
</feature>
<feature type="domain" description="HYR" evidence="17">
    <location>
        <begin position="1512"/>
        <end position="1598"/>
    </location>
</feature>
<dbReference type="Gene3D" id="2.10.25.10">
    <property type="entry name" value="Laminin"/>
    <property type="match status" value="13"/>
</dbReference>
<feature type="region of interest" description="Disordered" evidence="12">
    <location>
        <begin position="1914"/>
        <end position="1934"/>
    </location>
</feature>
<feature type="domain" description="EGF-like" evidence="16">
    <location>
        <begin position="780"/>
        <end position="819"/>
    </location>
</feature>
<dbReference type="CDD" id="cd00054">
    <property type="entry name" value="EGF_CA"/>
    <property type="match status" value="11"/>
</dbReference>
<dbReference type="SUPFAM" id="SSF49899">
    <property type="entry name" value="Concanavalin A-like lectins/glucanases"/>
    <property type="match status" value="1"/>
</dbReference>
<dbReference type="SMART" id="SM00208">
    <property type="entry name" value="TNFR"/>
    <property type="match status" value="4"/>
</dbReference>
<feature type="domain" description="CUB" evidence="14">
    <location>
        <begin position="319"/>
        <end position="488"/>
    </location>
</feature>
<feature type="disulfide bond" evidence="11">
    <location>
        <begin position="2253"/>
        <end position="2262"/>
    </location>
</feature>
<feature type="disulfide bond" evidence="11">
    <location>
        <begin position="2395"/>
        <end position="2404"/>
    </location>
</feature>
<feature type="domain" description="EGF-like" evidence="16">
    <location>
        <begin position="3823"/>
        <end position="3859"/>
    </location>
</feature>
<dbReference type="FunFam" id="2.10.25.10:FF:000031">
    <property type="entry name" value="neurogenic locus notch homolog protein 3"/>
    <property type="match status" value="1"/>
</dbReference>
<feature type="domain" description="Sushi" evidence="18">
    <location>
        <begin position="555"/>
        <end position="615"/>
    </location>
</feature>
<feature type="compositionally biased region" description="Low complexity" evidence="12">
    <location>
        <begin position="738"/>
        <end position="754"/>
    </location>
</feature>
<evidence type="ECO:0000259" key="14">
    <source>
        <dbReference type="PROSITE" id="PS01180"/>
    </source>
</evidence>
<feature type="domain" description="F5/8 type C" evidence="15">
    <location>
        <begin position="818"/>
        <end position="986"/>
    </location>
</feature>
<dbReference type="Proteomes" id="UP000594638">
    <property type="component" value="Unassembled WGS sequence"/>
</dbReference>
<feature type="region of interest" description="Disordered" evidence="12">
    <location>
        <begin position="3942"/>
        <end position="3963"/>
    </location>
</feature>
<proteinExistence type="predicted"/>
<feature type="disulfide bond" evidence="11">
    <location>
        <begin position="3830"/>
        <end position="3847"/>
    </location>
</feature>
<feature type="domain" description="EGF-like" evidence="16">
    <location>
        <begin position="2315"/>
        <end position="2352"/>
    </location>
</feature>
<feature type="compositionally biased region" description="Basic residues" evidence="12">
    <location>
        <begin position="90"/>
        <end position="104"/>
    </location>
</feature>
<dbReference type="OrthoDB" id="283575at2759"/>
<evidence type="ECO:0000256" key="11">
    <source>
        <dbReference type="PROSITE-ProRule" id="PRU00076"/>
    </source>
</evidence>
<dbReference type="FunFam" id="2.10.25.10:FF:000146">
    <property type="entry name" value="Putative neurogenic locus notch"/>
    <property type="match status" value="1"/>
</dbReference>
<feature type="disulfide bond" evidence="11">
    <location>
        <begin position="2615"/>
        <end position="2624"/>
    </location>
</feature>
<dbReference type="InterPro" id="IPR000436">
    <property type="entry name" value="Sushi_SCR_CCP_dom"/>
</dbReference>
<comment type="caution">
    <text evidence="19">The sequence shown here is derived from an EMBL/GenBank/DDBJ whole genome shotgun (WGS) entry which is preliminary data.</text>
</comment>
<dbReference type="PROSITE" id="PS50022">
    <property type="entry name" value="FA58C_3"/>
    <property type="match status" value="2"/>
</dbReference>
<evidence type="ECO:0000259" key="16">
    <source>
        <dbReference type="PROSITE" id="PS50026"/>
    </source>
</evidence>
<dbReference type="InterPro" id="IPR001368">
    <property type="entry name" value="TNFR/NGFR_Cys_rich_reg"/>
</dbReference>
<feature type="compositionally biased region" description="Polar residues" evidence="12">
    <location>
        <begin position="4073"/>
        <end position="4090"/>
    </location>
</feature>
<feature type="compositionally biased region" description="Basic residues" evidence="12">
    <location>
        <begin position="122"/>
        <end position="135"/>
    </location>
</feature>
<dbReference type="CDD" id="cd00033">
    <property type="entry name" value="CCP"/>
    <property type="match status" value="3"/>
</dbReference>
<evidence type="ECO:0000256" key="12">
    <source>
        <dbReference type="SAM" id="MobiDB-lite"/>
    </source>
</evidence>
<dbReference type="InterPro" id="IPR049883">
    <property type="entry name" value="NOTCH1_EGF-like"/>
</dbReference>
<evidence type="ECO:0000256" key="3">
    <source>
        <dbReference type="ARBA" id="ARBA00022536"/>
    </source>
</evidence>
<feature type="disulfide bond" evidence="11">
    <location>
        <begin position="2853"/>
        <end position="2862"/>
    </location>
</feature>
<comment type="subcellular location">
    <subcellularLocation>
        <location evidence="1">Membrane</location>
        <topology evidence="1">Single-pass type I membrane protein</topology>
    </subcellularLocation>
</comment>
<dbReference type="Pfam" id="PF07699">
    <property type="entry name" value="Ephrin_rec_like"/>
    <property type="match status" value="7"/>
</dbReference>
<feature type="compositionally biased region" description="Low complexity" evidence="12">
    <location>
        <begin position="3896"/>
        <end position="3909"/>
    </location>
</feature>
<evidence type="ECO:0000259" key="18">
    <source>
        <dbReference type="PROSITE" id="PS50923"/>
    </source>
</evidence>
<accession>A0A8S0TNU7</accession>
<dbReference type="SUPFAM" id="SSF57184">
    <property type="entry name" value="Growth factor receptor domain"/>
    <property type="match status" value="4"/>
</dbReference>
<feature type="domain" description="EGF-like" evidence="16">
    <location>
        <begin position="2589"/>
        <end position="2625"/>
    </location>
</feature>
<dbReference type="InterPro" id="IPR000152">
    <property type="entry name" value="EGF-type_Asp/Asn_hydroxyl_site"/>
</dbReference>
<dbReference type="Gene3D" id="2.10.50.10">
    <property type="entry name" value="Tumor Necrosis Factor Receptor, subunit A, domain 2"/>
    <property type="match status" value="5"/>
</dbReference>
<feature type="region of interest" description="Disordered" evidence="12">
    <location>
        <begin position="3385"/>
        <end position="3411"/>
    </location>
</feature>
<keyword evidence="7 13" id="KW-1133">Transmembrane helix</keyword>
<evidence type="ECO:0000256" key="9">
    <source>
        <dbReference type="ARBA" id="ARBA00023157"/>
    </source>
</evidence>
<keyword evidence="8 13" id="KW-0472">Membrane</keyword>
<dbReference type="PROSITE" id="PS50923">
    <property type="entry name" value="SUSHI"/>
    <property type="match status" value="6"/>
</dbReference>
<evidence type="ECO:0000259" key="17">
    <source>
        <dbReference type="PROSITE" id="PS50825"/>
    </source>
</evidence>
<dbReference type="PROSITE" id="PS01187">
    <property type="entry name" value="EGF_CA"/>
    <property type="match status" value="5"/>
</dbReference>
<feature type="disulfide bond" evidence="11">
    <location>
        <begin position="2655"/>
        <end position="2664"/>
    </location>
</feature>
<dbReference type="SMART" id="SM00042">
    <property type="entry name" value="CUB"/>
    <property type="match status" value="2"/>
</dbReference>
<evidence type="ECO:0000256" key="8">
    <source>
        <dbReference type="ARBA" id="ARBA00023136"/>
    </source>
</evidence>
<feature type="compositionally biased region" description="Low complexity" evidence="12">
    <location>
        <begin position="1148"/>
        <end position="1159"/>
    </location>
</feature>
<dbReference type="FunFam" id="2.10.50.10:FF:000032">
    <property type="entry name" value="Uncharacterized protein, isoform A"/>
    <property type="match status" value="1"/>
</dbReference>
<feature type="region of interest" description="Disordered" evidence="12">
    <location>
        <begin position="4043"/>
        <end position="4127"/>
    </location>
</feature>
<dbReference type="GO" id="GO:0005112">
    <property type="term" value="F:Notch binding"/>
    <property type="evidence" value="ECO:0007669"/>
    <property type="project" value="TreeGrafter"/>
</dbReference>
<dbReference type="PROSITE" id="PS50026">
    <property type="entry name" value="EGF_3"/>
    <property type="match status" value="15"/>
</dbReference>
<dbReference type="InterPro" id="IPR013320">
    <property type="entry name" value="ConA-like_dom_sf"/>
</dbReference>
<feature type="region of interest" description="Disordered" evidence="12">
    <location>
        <begin position="3896"/>
        <end position="3919"/>
    </location>
</feature>
<dbReference type="Gramene" id="OE9A093625T1">
    <property type="protein sequence ID" value="OE9A093625C1"/>
    <property type="gene ID" value="OE9A093625"/>
</dbReference>
<feature type="disulfide bond" evidence="11">
    <location>
        <begin position="2732"/>
        <end position="2741"/>
    </location>
</feature>
<dbReference type="FunFam" id="2.10.25.10:FF:000472">
    <property type="entry name" value="Uncharacterized protein, isoform A"/>
    <property type="match status" value="4"/>
</dbReference>
<gene>
    <name evidence="19" type="ORF">OLEA9_A093625</name>
</gene>
<evidence type="ECO:0000256" key="4">
    <source>
        <dbReference type="ARBA" id="ARBA00022692"/>
    </source>
</evidence>
<dbReference type="InterPro" id="IPR035976">
    <property type="entry name" value="Sushi/SCR/CCP_sf"/>
</dbReference>
<feature type="compositionally biased region" description="Low complexity" evidence="12">
    <location>
        <begin position="1979"/>
        <end position="1996"/>
    </location>
</feature>
<dbReference type="PROSITE" id="PS00010">
    <property type="entry name" value="ASX_HYDROXYL"/>
    <property type="match status" value="8"/>
</dbReference>
<dbReference type="Gene3D" id="2.90.20.10">
    <property type="entry name" value="Plasmodium vivax P25 domain"/>
    <property type="match status" value="1"/>
</dbReference>
<dbReference type="InterPro" id="IPR000421">
    <property type="entry name" value="FA58C"/>
</dbReference>
<organism evidence="19 20">
    <name type="scientific">Olea europaea subsp. europaea</name>
    <dbReference type="NCBI Taxonomy" id="158383"/>
    <lineage>
        <taxon>Eukaryota</taxon>
        <taxon>Viridiplantae</taxon>
        <taxon>Streptophyta</taxon>
        <taxon>Embryophyta</taxon>
        <taxon>Tracheophyta</taxon>
        <taxon>Spermatophyta</taxon>
        <taxon>Magnoliopsida</taxon>
        <taxon>eudicotyledons</taxon>
        <taxon>Gunneridae</taxon>
        <taxon>Pentapetalae</taxon>
        <taxon>asterids</taxon>
        <taxon>lamiids</taxon>
        <taxon>Lamiales</taxon>
        <taxon>Oleaceae</taxon>
        <taxon>Oleeae</taxon>
        <taxon>Olea</taxon>
    </lineage>
</organism>
<feature type="domain" description="Sushi" evidence="18">
    <location>
        <begin position="616"/>
        <end position="678"/>
    </location>
</feature>
<feature type="compositionally biased region" description="Low complexity" evidence="12">
    <location>
        <begin position="2955"/>
        <end position="2970"/>
    </location>
</feature>
<dbReference type="InterPro" id="IPR000742">
    <property type="entry name" value="EGF"/>
</dbReference>
<comment type="caution">
    <text evidence="11">Lacks conserved residue(s) required for the propagation of feature annotation.</text>
</comment>
<feature type="disulfide bond" evidence="11">
    <location>
        <begin position="3826"/>
        <end position="3836"/>
    </location>
</feature>
<evidence type="ECO:0000256" key="1">
    <source>
        <dbReference type="ARBA" id="ARBA00004479"/>
    </source>
</evidence>
<feature type="domain" description="Sushi" evidence="18">
    <location>
        <begin position="1224"/>
        <end position="1289"/>
    </location>
</feature>